<dbReference type="eggNOG" id="COG1672">
    <property type="taxonomic scope" value="Bacteria"/>
</dbReference>
<dbReference type="InterPro" id="IPR027417">
    <property type="entry name" value="P-loop_NTPase"/>
</dbReference>
<accession>Q10VP3</accession>
<dbReference type="InterPro" id="IPR041664">
    <property type="entry name" value="AAA_16"/>
</dbReference>
<dbReference type="Gene3D" id="3.40.50.2300">
    <property type="match status" value="2"/>
</dbReference>
<dbReference type="AlphaFoldDB" id="Q10VP3"/>
<feature type="domain" description="Orc1-like AAA ATPase" evidence="4">
    <location>
        <begin position="25"/>
        <end position="183"/>
    </location>
</feature>
<dbReference type="PANTHER" id="PTHR30483:SF6">
    <property type="entry name" value="PERIPLASMIC BINDING PROTEIN OF ABC TRANSPORTER FOR NATURAL AMINO ACIDS"/>
    <property type="match status" value="1"/>
</dbReference>
<feature type="domain" description="Leucine-binding protein" evidence="5">
    <location>
        <begin position="663"/>
        <end position="990"/>
    </location>
</feature>
<dbReference type="SUPFAM" id="SSF53822">
    <property type="entry name" value="Periplasmic binding protein-like I"/>
    <property type="match status" value="1"/>
</dbReference>
<dbReference type="eggNOG" id="COG0683">
    <property type="taxonomic scope" value="Bacteria"/>
</dbReference>
<reference evidence="6" key="1">
    <citation type="submission" date="2006-06" db="EMBL/GenBank/DDBJ databases">
        <title>Complete sequence of Trichodesmium erythraeum IMS101.</title>
        <authorList>
            <consortium name="US DOE Joint Genome Institute"/>
            <person name="Copeland A."/>
            <person name="Lucas S."/>
            <person name="Lapidus A."/>
            <person name="Barry K."/>
            <person name="Detter J.C."/>
            <person name="Glavina del Rio T."/>
            <person name="Hammon N."/>
            <person name="Israni S."/>
            <person name="Dalin E."/>
            <person name="Tice H."/>
            <person name="Pitluck S."/>
            <person name="Kiss H."/>
            <person name="Munk A.C."/>
            <person name="Brettin T."/>
            <person name="Bruce D."/>
            <person name="Han C."/>
            <person name="Tapia R."/>
            <person name="Gilna P."/>
            <person name="Schmutz J."/>
            <person name="Larimer F."/>
            <person name="Land M."/>
            <person name="Hauser L."/>
            <person name="Kyrpides N."/>
            <person name="Kim E."/>
            <person name="Richardson P."/>
        </authorList>
    </citation>
    <scope>NUCLEOTIDE SEQUENCE [LARGE SCALE GENOMIC DNA]</scope>
    <source>
        <strain evidence="6">IMS101</strain>
    </source>
</reference>
<evidence type="ECO:0000256" key="1">
    <source>
        <dbReference type="ARBA" id="ARBA00010062"/>
    </source>
</evidence>
<dbReference type="EMBL" id="CP000393">
    <property type="protein sequence ID" value="ABG53681.1"/>
    <property type="molecule type" value="Genomic_DNA"/>
</dbReference>
<comment type="similarity">
    <text evidence="1">Belongs to the leucine-binding protein family.</text>
</comment>
<proteinExistence type="inferred from homology"/>
<name>Q10VP3_TRIEI</name>
<keyword evidence="6" id="KW-0675">Receptor</keyword>
<dbReference type="Pfam" id="PF13458">
    <property type="entry name" value="Peripla_BP_6"/>
    <property type="match status" value="1"/>
</dbReference>
<dbReference type="InterPro" id="IPR028081">
    <property type="entry name" value="Leu-bd"/>
</dbReference>
<evidence type="ECO:0000256" key="2">
    <source>
        <dbReference type="ARBA" id="ARBA00022729"/>
    </source>
</evidence>
<dbReference type="Pfam" id="PF13191">
    <property type="entry name" value="AAA_16"/>
    <property type="match status" value="1"/>
</dbReference>
<dbReference type="CDD" id="cd06268">
    <property type="entry name" value="PBP1_ABC_transporter_LIVBP-like"/>
    <property type="match status" value="1"/>
</dbReference>
<dbReference type="PANTHER" id="PTHR30483">
    <property type="entry name" value="LEUCINE-SPECIFIC-BINDING PROTEIN"/>
    <property type="match status" value="1"/>
</dbReference>
<dbReference type="KEGG" id="ter:Tery_4718"/>
<dbReference type="PROSITE" id="PS50005">
    <property type="entry name" value="TPR"/>
    <property type="match status" value="2"/>
</dbReference>
<gene>
    <name evidence="6" type="ordered locus">Tery_4718</name>
</gene>
<dbReference type="Gene3D" id="3.40.50.300">
    <property type="entry name" value="P-loop containing nucleotide triphosphate hydrolases"/>
    <property type="match status" value="1"/>
</dbReference>
<evidence type="ECO:0000259" key="4">
    <source>
        <dbReference type="Pfam" id="PF13191"/>
    </source>
</evidence>
<dbReference type="STRING" id="203124.Tery_4718"/>
<dbReference type="InterPro" id="IPR051010">
    <property type="entry name" value="BCAA_transport"/>
</dbReference>
<dbReference type="RefSeq" id="WP_011613998.1">
    <property type="nucleotide sequence ID" value="NC_008312.1"/>
</dbReference>
<evidence type="ECO:0000259" key="5">
    <source>
        <dbReference type="Pfam" id="PF13458"/>
    </source>
</evidence>
<dbReference type="SMART" id="SM00028">
    <property type="entry name" value="TPR"/>
    <property type="match status" value="2"/>
</dbReference>
<dbReference type="SUPFAM" id="SSF48452">
    <property type="entry name" value="TPR-like"/>
    <property type="match status" value="1"/>
</dbReference>
<organism evidence="6">
    <name type="scientific">Trichodesmium erythraeum (strain IMS101)</name>
    <dbReference type="NCBI Taxonomy" id="203124"/>
    <lineage>
        <taxon>Bacteria</taxon>
        <taxon>Bacillati</taxon>
        <taxon>Cyanobacteriota</taxon>
        <taxon>Cyanophyceae</taxon>
        <taxon>Oscillatoriophycideae</taxon>
        <taxon>Oscillatoriales</taxon>
        <taxon>Microcoleaceae</taxon>
        <taxon>Trichodesmium</taxon>
    </lineage>
</organism>
<dbReference type="InterPro" id="IPR011990">
    <property type="entry name" value="TPR-like_helical_dom_sf"/>
</dbReference>
<dbReference type="HOGENOM" id="CLU_320762_0_0_3"/>
<dbReference type="InterPro" id="IPR019734">
    <property type="entry name" value="TPR_rpt"/>
</dbReference>
<feature type="repeat" description="TPR" evidence="3">
    <location>
        <begin position="392"/>
        <end position="425"/>
    </location>
</feature>
<protein>
    <submittedName>
        <fullName evidence="6">Extracellular ligand-binding receptor</fullName>
    </submittedName>
</protein>
<evidence type="ECO:0000256" key="3">
    <source>
        <dbReference type="PROSITE-ProRule" id="PRU00339"/>
    </source>
</evidence>
<dbReference type="InterPro" id="IPR028082">
    <property type="entry name" value="Peripla_BP_I"/>
</dbReference>
<dbReference type="eggNOG" id="COG0457">
    <property type="taxonomic scope" value="Bacteria"/>
</dbReference>
<dbReference type="OrthoDB" id="478637at2"/>
<evidence type="ECO:0000313" key="6">
    <source>
        <dbReference type="EMBL" id="ABG53681.1"/>
    </source>
</evidence>
<dbReference type="SUPFAM" id="SSF52540">
    <property type="entry name" value="P-loop containing nucleoside triphosphate hydrolases"/>
    <property type="match status" value="1"/>
</dbReference>
<sequence>MNMTSTENWRNPYNIGGSIDEPKLFFGRESLFRVIEDNLNNNQRIILLHGQRRIGKSSVLKQIPKQVRLDNQFVFILLDFQDKFQWSLDQIFHYIIQKVAQEIFENSEDTTHSIDLVSLEGLEKDPNEFRELLHSIVQKLGSKNLVLLLDEFDVFAGNNNDSTFEDFFGYLKTIVSEEKQLFIIPVVGRRLDDMPKLLRLFKGAPKQEIGLLERVSTKRLITQPARKFLQYNEGAINEIFRLSAGHPYFTQAICYAVFVQAREEEKSEILESDVGRAIEKAMELSEGGLDWFRGGLLRLERVLFSAVAAAQESVKQIQSPPENFFNLLERYGVQIKQLLREQLLQAQQALSENDFLDPSGYKVTVEFVRLWLIKYYPLRSEIWELEKLDDEANNYYEGADKWRIRGDIDRELEHYNMALELNPNHFSALFRLAARYKKKQRFQAALELYERVYKIHSQRGKEEYIELLFGYGDHLIQENGSIETKLSAVKKLYETVLKIEPYNMEAQEKLKDIKDKENALFSVSKKSKTIPIRNVFLTAALAAPLLIGIGIFWGLKTKQDPDFILGKSELDQLEIERFSSGEKRMFDWYNNTDDNIKFISCNVKFKVSNYKEAVSCFQEFVNSNRNDPEPLIYYNNSLARENNNNPLKIAVVVPADKNSQRAKAILRGVAQAQNEYNKNYYFSGNSRLLEIIIVNDSNDDEISPKVAQGIVRDKEILGVIGHNYSDATKAALEVYQKEKLAVISSTSTSIELKGDTFFRTVIDDSVASKKLAEYVKFRSIEKIVIFYNKESSFSKSINGFFDFYLTTLKPDIKVKSIDLKQSSFDLNKEVRVAANNQVEAGALFANIGTIDLAIEVAKANFKLPESQRLKLIAGDSFYNCDILDKGGEPLKGLILSIPWHKQLDTAKEFVARAKEQWGEEEEVGWRTATSYDATKAFISALSNSGDDPTRSKVLEKLKEVNVPANETSGEHLKFNPEGEIAGQAVLVEVVESQNPACSSLDFSLIKE</sequence>
<keyword evidence="2" id="KW-0732">Signal</keyword>
<dbReference type="Gene3D" id="1.25.40.10">
    <property type="entry name" value="Tetratricopeptide repeat domain"/>
    <property type="match status" value="1"/>
</dbReference>
<keyword evidence="3" id="KW-0802">TPR repeat</keyword>
<feature type="repeat" description="TPR" evidence="3">
    <location>
        <begin position="426"/>
        <end position="459"/>
    </location>
</feature>